<dbReference type="GO" id="GO:0008777">
    <property type="term" value="F:acetylornithine deacetylase activity"/>
    <property type="evidence" value="ECO:0007669"/>
    <property type="project" value="TreeGrafter"/>
</dbReference>
<dbReference type="Pfam" id="PF01546">
    <property type="entry name" value="Peptidase_M20"/>
    <property type="match status" value="1"/>
</dbReference>
<keyword evidence="7 15" id="KW-0479">Metal-binding</keyword>
<dbReference type="PATRIC" id="fig|1208919.3.peg.231"/>
<evidence type="ECO:0000313" key="18">
    <source>
        <dbReference type="Proteomes" id="UP000011547"/>
    </source>
</evidence>
<dbReference type="AlphaFoldDB" id="M1L217"/>
<feature type="binding site" evidence="15">
    <location>
        <position position="166"/>
    </location>
    <ligand>
        <name>Zn(2+)</name>
        <dbReference type="ChEBI" id="CHEBI:29105"/>
        <label>1</label>
    </ligand>
</feature>
<dbReference type="eggNOG" id="COG0624">
    <property type="taxonomic scope" value="Bacteria"/>
</dbReference>
<dbReference type="SUPFAM" id="SSF55031">
    <property type="entry name" value="Bacterial exopeptidase dimerisation domain"/>
    <property type="match status" value="1"/>
</dbReference>
<dbReference type="InterPro" id="IPR050072">
    <property type="entry name" value="Peptidase_M20A"/>
</dbReference>
<keyword evidence="9 15" id="KW-0862">Zinc</keyword>
<dbReference type="GO" id="GO:0008270">
    <property type="term" value="F:zinc ion binding"/>
    <property type="evidence" value="ECO:0007669"/>
    <property type="project" value="UniProtKB-UniRule"/>
</dbReference>
<dbReference type="GO" id="GO:0009089">
    <property type="term" value="P:lysine biosynthetic process via diaminopimelate"/>
    <property type="evidence" value="ECO:0007669"/>
    <property type="project" value="UniProtKB-UniRule"/>
</dbReference>
<organism evidence="17 18">
    <name type="scientific">Candidatus Kinetoplastidibacterium desouzai TCC079E</name>
    <dbReference type="NCBI Taxonomy" id="1208919"/>
    <lineage>
        <taxon>Bacteria</taxon>
        <taxon>Pseudomonadati</taxon>
        <taxon>Pseudomonadota</taxon>
        <taxon>Betaproteobacteria</taxon>
        <taxon>Candidatus Kinetoplastidibacterium</taxon>
    </lineage>
</organism>
<keyword evidence="11 15" id="KW-0457">Lysine biosynthesis</keyword>
<dbReference type="Proteomes" id="UP000011547">
    <property type="component" value="Chromosome"/>
</dbReference>
<evidence type="ECO:0000256" key="13">
    <source>
        <dbReference type="ARBA" id="ARBA00031891"/>
    </source>
</evidence>
<evidence type="ECO:0000256" key="2">
    <source>
        <dbReference type="ARBA" id="ARBA00006746"/>
    </source>
</evidence>
<evidence type="ECO:0000256" key="1">
    <source>
        <dbReference type="ARBA" id="ARBA00005130"/>
    </source>
</evidence>
<dbReference type="CDD" id="cd03891">
    <property type="entry name" value="M20_DapE_proteobac"/>
    <property type="match status" value="1"/>
</dbReference>
<keyword evidence="8 15" id="KW-0378">Hydrolase</keyword>
<name>M1L217_9PROT</name>
<dbReference type="EC" id="3.5.1.18" evidence="4 15"/>
<feature type="binding site" evidence="15">
    <location>
        <position position="103"/>
    </location>
    <ligand>
        <name>Zn(2+)</name>
        <dbReference type="ChEBI" id="CHEBI:29105"/>
        <label>1</label>
    </ligand>
</feature>
<protein>
    <recommendedName>
        <fullName evidence="5 15">Succinyl-diaminopimelate desuccinylase</fullName>
        <shortName evidence="15">SDAP desuccinylase</shortName>
        <ecNumber evidence="4 15">3.5.1.18</ecNumber>
    </recommendedName>
    <alternativeName>
        <fullName evidence="13 15">N-succinyl-LL-2,6-diaminoheptanedioate amidohydrolase</fullName>
    </alternativeName>
</protein>
<dbReference type="GO" id="GO:0009014">
    <property type="term" value="F:succinyl-diaminopimelate desuccinylase activity"/>
    <property type="evidence" value="ECO:0007669"/>
    <property type="project" value="UniProtKB-UniRule"/>
</dbReference>
<evidence type="ECO:0000313" key="17">
    <source>
        <dbReference type="EMBL" id="AGF46793.1"/>
    </source>
</evidence>
<comment type="function">
    <text evidence="15">Catalyzes the hydrolysis of N-succinyl-L,L-diaminopimelic acid (SDAP), forming succinate and LL-2,6-diaminopimelate (DAP), an intermediate involved in the bacterial biosynthesis of lysine and meso-diaminopimelic acid, an essential component of bacterial cell walls.</text>
</comment>
<dbReference type="NCBIfam" id="TIGR01246">
    <property type="entry name" value="dapE_proteo"/>
    <property type="match status" value="1"/>
</dbReference>
<evidence type="ECO:0000256" key="11">
    <source>
        <dbReference type="ARBA" id="ARBA00023154"/>
    </source>
</evidence>
<comment type="similarity">
    <text evidence="2 15">Belongs to the peptidase M20A family. DapE subfamily.</text>
</comment>
<dbReference type="InterPro" id="IPR011650">
    <property type="entry name" value="Peptidase_M20_dimer"/>
</dbReference>
<dbReference type="FunFam" id="3.30.70.360:FF:000011">
    <property type="entry name" value="Succinyl-diaminopimelate desuccinylase"/>
    <property type="match status" value="1"/>
</dbReference>
<reference evidence="17 18" key="1">
    <citation type="journal article" date="2013" name="Genome Biol. Evol.">
        <title>Genome evolution and phylogenomic analysis of candidatus kinetoplastibacterium, the betaproteobacterial endosymbionts of strigomonas and angomonas.</title>
        <authorList>
            <person name="Alves J.M."/>
            <person name="Serrano M.G."/>
            <person name="Maia da Silva F."/>
            <person name="Voegtly L.J."/>
            <person name="Matveyev A.V."/>
            <person name="Teixeira M.M."/>
            <person name="Camargo E.P."/>
            <person name="Buck G.A."/>
        </authorList>
    </citation>
    <scope>NUCLEOTIDE SEQUENCE [LARGE SCALE GENOMIC DNA]</scope>
    <source>
        <strain evidence="17 18">TCC079E</strain>
    </source>
</reference>
<proteinExistence type="inferred from homology"/>
<keyword evidence="10 15" id="KW-0220">Diaminopimelate biosynthesis</keyword>
<dbReference type="Gene3D" id="3.40.630.10">
    <property type="entry name" value="Zn peptidases"/>
    <property type="match status" value="2"/>
</dbReference>
<comment type="subunit">
    <text evidence="3 15">Homodimer.</text>
</comment>
<feature type="domain" description="Peptidase M20 dimerisation" evidence="16">
    <location>
        <begin position="179"/>
        <end position="286"/>
    </location>
</feature>
<dbReference type="KEGG" id="kde:CDSE_0476"/>
<accession>M1L217</accession>
<dbReference type="STRING" id="1208919.CDSE_0476"/>
<dbReference type="InterPro" id="IPR036264">
    <property type="entry name" value="Bact_exopeptidase_dim_dom"/>
</dbReference>
<evidence type="ECO:0000256" key="4">
    <source>
        <dbReference type="ARBA" id="ARBA00011921"/>
    </source>
</evidence>
<dbReference type="SUPFAM" id="SSF53187">
    <property type="entry name" value="Zn-dependent exopeptidases"/>
    <property type="match status" value="1"/>
</dbReference>
<dbReference type="PANTHER" id="PTHR43808">
    <property type="entry name" value="ACETYLORNITHINE DEACETYLASE"/>
    <property type="match status" value="1"/>
</dbReference>
<comment type="pathway">
    <text evidence="1 15">Amino-acid biosynthesis; L-lysine biosynthesis via DAP pathway; LL-2,6-diaminopimelate from (S)-tetrahydrodipicolinate (succinylase route): step 3/3.</text>
</comment>
<dbReference type="OrthoDB" id="9809784at2"/>
<keyword evidence="18" id="KW-1185">Reference proteome</keyword>
<dbReference type="NCBIfam" id="NF009557">
    <property type="entry name" value="PRK13009.1"/>
    <property type="match status" value="1"/>
</dbReference>
<dbReference type="InterPro" id="IPR005941">
    <property type="entry name" value="DapE_proteobac"/>
</dbReference>
<dbReference type="GO" id="GO:0006526">
    <property type="term" value="P:L-arginine biosynthetic process"/>
    <property type="evidence" value="ECO:0007669"/>
    <property type="project" value="TreeGrafter"/>
</dbReference>
<dbReference type="PROSITE" id="PS00759">
    <property type="entry name" value="ARGE_DAPE_CPG2_2"/>
    <property type="match status" value="1"/>
</dbReference>
<dbReference type="InterPro" id="IPR001261">
    <property type="entry name" value="ArgE/DapE_CS"/>
</dbReference>
<evidence type="ECO:0000256" key="5">
    <source>
        <dbReference type="ARBA" id="ARBA00022391"/>
    </source>
</evidence>
<keyword evidence="12 15" id="KW-0170">Cobalt</keyword>
<dbReference type="PANTHER" id="PTHR43808:SF31">
    <property type="entry name" value="N-ACETYL-L-CITRULLINE DEACETYLASE"/>
    <property type="match status" value="1"/>
</dbReference>
<evidence type="ECO:0000256" key="15">
    <source>
        <dbReference type="HAMAP-Rule" id="MF_01690"/>
    </source>
</evidence>
<dbReference type="RefSeq" id="WP_015396204.1">
    <property type="nucleotide sequence ID" value="NC_020294.1"/>
</dbReference>
<evidence type="ECO:0000259" key="16">
    <source>
        <dbReference type="Pfam" id="PF07687"/>
    </source>
</evidence>
<sequence>MKKNDLSTLQITKELVKLKSITPNDAGCQSLIIEILKKLNFKFEVICKNGVTNLWAIRGLSPPLFAFAGHTDVVPTGNISEWATDPFTPTEDNGFLYGRGTADMKGSIAAFLVAIIEFIKDNPDHNGSIALIITSDEEGPANDGTKLICEFLEKKNIFLDYCIVGEPTSEKILGDTYKNGRRGSLSGNLTVKGIQGHVAYPHLANNPIHSIAPALLEITNTNWDNGNEYFPKTTFQISNIHAGNGATNIIPGEINIEFNFRFSTESTPELLQKRINSILDKHHLKYNINWLLNGNPFLTKSGKLTKAISESIYEELGIIGNMSTSGGTSDGRFITKISKEIIEFGPCNATIHKVNEHVKISDLDMLKNIYKKTLAKLLI</sequence>
<dbReference type="InterPro" id="IPR002933">
    <property type="entry name" value="Peptidase_M20"/>
</dbReference>
<feature type="binding site" evidence="15">
    <location>
        <position position="103"/>
    </location>
    <ligand>
        <name>Zn(2+)</name>
        <dbReference type="ChEBI" id="CHEBI:29105"/>
        <label>2</label>
    </ligand>
</feature>
<dbReference type="GO" id="GO:0019877">
    <property type="term" value="P:diaminopimelate biosynthetic process"/>
    <property type="evidence" value="ECO:0007669"/>
    <property type="project" value="UniProtKB-UniRule"/>
</dbReference>
<gene>
    <name evidence="15" type="primary">dapE</name>
    <name evidence="17" type="ORF">CDSE_0476</name>
</gene>
<dbReference type="EMBL" id="CP003803">
    <property type="protein sequence ID" value="AGF46793.1"/>
    <property type="molecule type" value="Genomic_DNA"/>
</dbReference>
<evidence type="ECO:0000256" key="14">
    <source>
        <dbReference type="ARBA" id="ARBA00051301"/>
    </source>
</evidence>
<evidence type="ECO:0000256" key="9">
    <source>
        <dbReference type="ARBA" id="ARBA00022833"/>
    </source>
</evidence>
<evidence type="ECO:0000256" key="3">
    <source>
        <dbReference type="ARBA" id="ARBA00011738"/>
    </source>
</evidence>
<feature type="active site" description="Proton acceptor" evidence="15">
    <location>
        <position position="137"/>
    </location>
</feature>
<comment type="catalytic activity">
    <reaction evidence="14 15">
        <text>N-succinyl-(2S,6S)-2,6-diaminopimelate + H2O = (2S,6S)-2,6-diaminopimelate + succinate</text>
        <dbReference type="Rhea" id="RHEA:22608"/>
        <dbReference type="ChEBI" id="CHEBI:15377"/>
        <dbReference type="ChEBI" id="CHEBI:30031"/>
        <dbReference type="ChEBI" id="CHEBI:57609"/>
        <dbReference type="ChEBI" id="CHEBI:58087"/>
        <dbReference type="EC" id="3.5.1.18"/>
    </reaction>
</comment>
<dbReference type="UniPathway" id="UPA00034">
    <property type="reaction ID" value="UER00021"/>
</dbReference>
<feature type="active site" evidence="15">
    <location>
        <position position="72"/>
    </location>
</feature>
<evidence type="ECO:0000256" key="6">
    <source>
        <dbReference type="ARBA" id="ARBA00022605"/>
    </source>
</evidence>
<comment type="cofactor">
    <cofactor evidence="15">
        <name>Zn(2+)</name>
        <dbReference type="ChEBI" id="CHEBI:29105"/>
    </cofactor>
    <cofactor evidence="15">
        <name>Co(2+)</name>
        <dbReference type="ChEBI" id="CHEBI:48828"/>
    </cofactor>
    <text evidence="15">Binds 2 Zn(2+) or Co(2+) ions per subunit.</text>
</comment>
<dbReference type="HAMAP" id="MF_01690">
    <property type="entry name" value="DapE"/>
    <property type="match status" value="1"/>
</dbReference>
<evidence type="ECO:0000256" key="12">
    <source>
        <dbReference type="ARBA" id="ARBA00023285"/>
    </source>
</evidence>
<dbReference type="GO" id="GO:0050897">
    <property type="term" value="F:cobalt ion binding"/>
    <property type="evidence" value="ECO:0007669"/>
    <property type="project" value="UniProtKB-UniRule"/>
</dbReference>
<dbReference type="HOGENOM" id="CLU_021802_4_0_4"/>
<feature type="binding site" evidence="15">
    <location>
        <position position="70"/>
    </location>
    <ligand>
        <name>Zn(2+)</name>
        <dbReference type="ChEBI" id="CHEBI:29105"/>
        <label>1</label>
    </ligand>
</feature>
<feature type="binding site" evidence="15">
    <location>
        <position position="352"/>
    </location>
    <ligand>
        <name>Zn(2+)</name>
        <dbReference type="ChEBI" id="CHEBI:29105"/>
        <label>2</label>
    </ligand>
</feature>
<evidence type="ECO:0000256" key="10">
    <source>
        <dbReference type="ARBA" id="ARBA00022915"/>
    </source>
</evidence>
<keyword evidence="6 15" id="KW-0028">Amino-acid biosynthesis</keyword>
<feature type="binding site" evidence="15">
    <location>
        <position position="138"/>
    </location>
    <ligand>
        <name>Zn(2+)</name>
        <dbReference type="ChEBI" id="CHEBI:29105"/>
        <label>2</label>
    </ligand>
</feature>
<dbReference type="Pfam" id="PF07687">
    <property type="entry name" value="M20_dimer"/>
    <property type="match status" value="1"/>
</dbReference>
<evidence type="ECO:0000256" key="8">
    <source>
        <dbReference type="ARBA" id="ARBA00022801"/>
    </source>
</evidence>
<evidence type="ECO:0000256" key="7">
    <source>
        <dbReference type="ARBA" id="ARBA00022723"/>
    </source>
</evidence>